<dbReference type="AlphaFoldDB" id="A0A7G2C6H0"/>
<dbReference type="Proteomes" id="UP000515908">
    <property type="component" value="Chromosome 05"/>
</dbReference>
<evidence type="ECO:0000256" key="2">
    <source>
        <dbReference type="ARBA" id="ARBA00022771"/>
    </source>
</evidence>
<feature type="region of interest" description="Disordered" evidence="5">
    <location>
        <begin position="94"/>
        <end position="136"/>
    </location>
</feature>
<evidence type="ECO:0000256" key="1">
    <source>
        <dbReference type="ARBA" id="ARBA00022723"/>
    </source>
</evidence>
<evidence type="ECO:0000256" key="5">
    <source>
        <dbReference type="SAM" id="MobiDB-lite"/>
    </source>
</evidence>
<dbReference type="InterPro" id="IPR036855">
    <property type="entry name" value="Znf_CCCH_sf"/>
</dbReference>
<organism evidence="7 8">
    <name type="scientific">Angomonas deanei</name>
    <dbReference type="NCBI Taxonomy" id="59799"/>
    <lineage>
        <taxon>Eukaryota</taxon>
        <taxon>Discoba</taxon>
        <taxon>Euglenozoa</taxon>
        <taxon>Kinetoplastea</taxon>
        <taxon>Metakinetoplastina</taxon>
        <taxon>Trypanosomatida</taxon>
        <taxon>Trypanosomatidae</taxon>
        <taxon>Strigomonadinae</taxon>
        <taxon>Angomonas</taxon>
    </lineage>
</organism>
<gene>
    <name evidence="7" type="ORF">ADEAN_000281500</name>
</gene>
<dbReference type="InterPro" id="IPR000571">
    <property type="entry name" value="Znf_CCCH"/>
</dbReference>
<keyword evidence="2 4" id="KW-0863">Zinc-finger</keyword>
<reference evidence="7 8" key="1">
    <citation type="submission" date="2020-08" db="EMBL/GenBank/DDBJ databases">
        <authorList>
            <person name="Newling K."/>
            <person name="Davey J."/>
            <person name="Forrester S."/>
        </authorList>
    </citation>
    <scope>NUCLEOTIDE SEQUENCE [LARGE SCALE GENOMIC DNA]</scope>
    <source>
        <strain evidence="8">Crithidia deanei Carvalho (ATCC PRA-265)</strain>
    </source>
</reference>
<keyword evidence="3 4" id="KW-0862">Zinc</keyword>
<evidence type="ECO:0000256" key="4">
    <source>
        <dbReference type="PROSITE-ProRule" id="PRU00723"/>
    </source>
</evidence>
<dbReference type="InterPro" id="IPR041367">
    <property type="entry name" value="Znf-CCCH_4"/>
</dbReference>
<dbReference type="PROSITE" id="PS50103">
    <property type="entry name" value="ZF_C3H1"/>
    <property type="match status" value="1"/>
</dbReference>
<dbReference type="EMBL" id="LR877149">
    <property type="protein sequence ID" value="CAD2215360.1"/>
    <property type="molecule type" value="Genomic_DNA"/>
</dbReference>
<keyword evidence="1 4" id="KW-0479">Metal-binding</keyword>
<feature type="compositionally biased region" description="Polar residues" evidence="5">
    <location>
        <begin position="120"/>
        <end position="130"/>
    </location>
</feature>
<feature type="compositionally biased region" description="Polar residues" evidence="5">
    <location>
        <begin position="94"/>
        <end position="104"/>
    </location>
</feature>
<feature type="zinc finger region" description="C3H1-type" evidence="4">
    <location>
        <begin position="42"/>
        <end position="69"/>
    </location>
</feature>
<dbReference type="SUPFAM" id="SSF90229">
    <property type="entry name" value="CCCH zinc finger"/>
    <property type="match status" value="1"/>
</dbReference>
<keyword evidence="8" id="KW-1185">Reference proteome</keyword>
<feature type="compositionally biased region" description="Low complexity" evidence="5">
    <location>
        <begin position="105"/>
        <end position="119"/>
    </location>
</feature>
<dbReference type="OrthoDB" id="411372at2759"/>
<name>A0A7G2C6H0_9TRYP</name>
<dbReference type="VEuPathDB" id="TriTrypDB:ADEAN_000281500"/>
<proteinExistence type="predicted"/>
<evidence type="ECO:0000256" key="3">
    <source>
        <dbReference type="ARBA" id="ARBA00022833"/>
    </source>
</evidence>
<feature type="domain" description="C3H1-type" evidence="6">
    <location>
        <begin position="42"/>
        <end position="69"/>
    </location>
</feature>
<dbReference type="SMART" id="SM00356">
    <property type="entry name" value="ZnF_C3H1"/>
    <property type="match status" value="1"/>
</dbReference>
<dbReference type="Pfam" id="PF18044">
    <property type="entry name" value="zf-CCCH_4"/>
    <property type="match status" value="1"/>
</dbReference>
<evidence type="ECO:0000313" key="8">
    <source>
        <dbReference type="Proteomes" id="UP000515908"/>
    </source>
</evidence>
<sequence>MWNIPGGNGANGNRNMAGPNGYAYLASNPMVPIQNGSNGGPPGTTEVCKYFVNGGCTRGMACPYLHELPDERHLDVNGLGFILNPNVQNVQNAQKPVSAPNQQLSAAAGSMSPSGSALGINSQNRTPLSFNNNATNNNYNKPGGKVFIMGANNQVSSSLKQPPLLYRPPEPFLDHNLPPTLALSLGAPGEDFSQGLARALLQN</sequence>
<protein>
    <submittedName>
        <fullName evidence="7">CCCH-type zinc finger containing protein, putative</fullName>
    </submittedName>
</protein>
<evidence type="ECO:0000313" key="7">
    <source>
        <dbReference type="EMBL" id="CAD2215360.1"/>
    </source>
</evidence>
<accession>A0A7G2C6H0</accession>
<dbReference type="Gene3D" id="4.10.1000.10">
    <property type="entry name" value="Zinc finger, CCCH-type"/>
    <property type="match status" value="1"/>
</dbReference>
<dbReference type="GO" id="GO:0008270">
    <property type="term" value="F:zinc ion binding"/>
    <property type="evidence" value="ECO:0007669"/>
    <property type="project" value="UniProtKB-KW"/>
</dbReference>
<evidence type="ECO:0000259" key="6">
    <source>
        <dbReference type="PROSITE" id="PS50103"/>
    </source>
</evidence>